<protein>
    <submittedName>
        <fullName evidence="1">Uncharacterized protein</fullName>
    </submittedName>
</protein>
<comment type="caution">
    <text evidence="1">The sequence shown here is derived from an EMBL/GenBank/DDBJ whole genome shotgun (WGS) entry which is preliminary data.</text>
</comment>
<sequence length="203" mass="22466">AQFFFTDIQSAFAAQLTRTNGRAAIVSPPPEPYVAPSRLYSLSQRFLKNAALSPLTKSRIGETTLHTSTASSWCHLLLPPYRAPWQAPTLPLTLDMPKRPPGCSLHLASTTGCKTSTSPSLPLFRNRNVRVGGLQTAPRIRNRRCALKELGCQPHGRRRTRHLIRRITRQQDAIYPASDLSSTRVGTMPDQPLSITTSILQSI</sequence>
<dbReference type="Proteomes" id="UP000237481">
    <property type="component" value="Unassembled WGS sequence"/>
</dbReference>
<feature type="non-terminal residue" evidence="1">
    <location>
        <position position="203"/>
    </location>
</feature>
<evidence type="ECO:0000313" key="1">
    <source>
        <dbReference type="EMBL" id="POR31519.1"/>
    </source>
</evidence>
<organism evidence="1 2">
    <name type="scientific">Tolypocladium paradoxum</name>
    <dbReference type="NCBI Taxonomy" id="94208"/>
    <lineage>
        <taxon>Eukaryota</taxon>
        <taxon>Fungi</taxon>
        <taxon>Dikarya</taxon>
        <taxon>Ascomycota</taxon>
        <taxon>Pezizomycotina</taxon>
        <taxon>Sordariomycetes</taxon>
        <taxon>Hypocreomycetidae</taxon>
        <taxon>Hypocreales</taxon>
        <taxon>Ophiocordycipitaceae</taxon>
        <taxon>Tolypocladium</taxon>
    </lineage>
</organism>
<gene>
    <name evidence="1" type="ORF">TPAR_08269</name>
</gene>
<feature type="non-terminal residue" evidence="1">
    <location>
        <position position="1"/>
    </location>
</feature>
<keyword evidence="2" id="KW-1185">Reference proteome</keyword>
<dbReference type="AlphaFoldDB" id="A0A2S4KMV5"/>
<reference evidence="1 2" key="1">
    <citation type="submission" date="2018-01" db="EMBL/GenBank/DDBJ databases">
        <title>Harnessing the power of phylogenomics to disentangle the directionality and signatures of interkingdom host jumping in the parasitic fungal genus Tolypocladium.</title>
        <authorList>
            <person name="Quandt C.A."/>
            <person name="Patterson W."/>
            <person name="Spatafora J.W."/>
        </authorList>
    </citation>
    <scope>NUCLEOTIDE SEQUENCE [LARGE SCALE GENOMIC DNA]</scope>
    <source>
        <strain evidence="1 2">NRBC 100945</strain>
    </source>
</reference>
<proteinExistence type="predicted"/>
<evidence type="ECO:0000313" key="2">
    <source>
        <dbReference type="Proteomes" id="UP000237481"/>
    </source>
</evidence>
<accession>A0A2S4KMV5</accession>
<name>A0A2S4KMV5_9HYPO</name>
<dbReference type="EMBL" id="PKSG01001032">
    <property type="protein sequence ID" value="POR31519.1"/>
    <property type="molecule type" value="Genomic_DNA"/>
</dbReference>